<dbReference type="Gene3D" id="3.10.129.10">
    <property type="entry name" value="Hotdog Thioesterase"/>
    <property type="match status" value="1"/>
</dbReference>
<evidence type="ECO:0000313" key="1">
    <source>
        <dbReference type="EMBL" id="QDU92871.1"/>
    </source>
</evidence>
<accession>A0A518DM22</accession>
<name>A0A518DM22_9BACT</name>
<proteinExistence type="predicted"/>
<dbReference type="EMBL" id="CP036433">
    <property type="protein sequence ID" value="QDU92871.1"/>
    <property type="molecule type" value="Genomic_DNA"/>
</dbReference>
<organism evidence="1 2">
    <name type="scientific">Lignipirellula cremea</name>
    <dbReference type="NCBI Taxonomy" id="2528010"/>
    <lineage>
        <taxon>Bacteria</taxon>
        <taxon>Pseudomonadati</taxon>
        <taxon>Planctomycetota</taxon>
        <taxon>Planctomycetia</taxon>
        <taxon>Pirellulales</taxon>
        <taxon>Pirellulaceae</taxon>
        <taxon>Lignipirellula</taxon>
    </lineage>
</organism>
<dbReference type="PANTHER" id="PTHR31793:SF39">
    <property type="entry name" value="THIOESTERASE_THIOL ESTER DEHYDRASE-ISOMERASE"/>
    <property type="match status" value="1"/>
</dbReference>
<dbReference type="SUPFAM" id="SSF54637">
    <property type="entry name" value="Thioesterase/thiol ester dehydrase-isomerase"/>
    <property type="match status" value="1"/>
</dbReference>
<dbReference type="InterPro" id="IPR050563">
    <property type="entry name" value="4-hydroxybenzoyl-CoA_TE"/>
</dbReference>
<dbReference type="RefSeq" id="WP_145049193.1">
    <property type="nucleotide sequence ID" value="NZ_CP036433.1"/>
</dbReference>
<sequence length="147" mass="15720">MQGFPVSMELPIQWGDLDAYGHVNNVAYLKWFEAARAEYAMRVGVAVLPGQPGVGAMLASLSCRYLRPLNYPGVVVAGVRVVRLSLGSVSLECLMLDQKTGVPVAEGACDVVLVDNATGAPAPVPDHIRAAVEKLEGRPVPAKIRRR</sequence>
<dbReference type="InterPro" id="IPR029069">
    <property type="entry name" value="HotDog_dom_sf"/>
</dbReference>
<dbReference type="OrthoDB" id="9799036at2"/>
<keyword evidence="2" id="KW-1185">Reference proteome</keyword>
<gene>
    <name evidence="1" type="ORF">Pla8534_06440</name>
</gene>
<dbReference type="KEGG" id="lcre:Pla8534_06440"/>
<evidence type="ECO:0000313" key="2">
    <source>
        <dbReference type="Proteomes" id="UP000317648"/>
    </source>
</evidence>
<dbReference type="CDD" id="cd00586">
    <property type="entry name" value="4HBT"/>
    <property type="match status" value="1"/>
</dbReference>
<dbReference type="Proteomes" id="UP000317648">
    <property type="component" value="Chromosome"/>
</dbReference>
<reference evidence="1 2" key="1">
    <citation type="submission" date="2019-02" db="EMBL/GenBank/DDBJ databases">
        <title>Deep-cultivation of Planctomycetes and their phenomic and genomic characterization uncovers novel biology.</title>
        <authorList>
            <person name="Wiegand S."/>
            <person name="Jogler M."/>
            <person name="Boedeker C."/>
            <person name="Pinto D."/>
            <person name="Vollmers J."/>
            <person name="Rivas-Marin E."/>
            <person name="Kohn T."/>
            <person name="Peeters S.H."/>
            <person name="Heuer A."/>
            <person name="Rast P."/>
            <person name="Oberbeckmann S."/>
            <person name="Bunk B."/>
            <person name="Jeske O."/>
            <person name="Meyerdierks A."/>
            <person name="Storesund J.E."/>
            <person name="Kallscheuer N."/>
            <person name="Luecker S."/>
            <person name="Lage O.M."/>
            <person name="Pohl T."/>
            <person name="Merkel B.J."/>
            <person name="Hornburger P."/>
            <person name="Mueller R.-W."/>
            <person name="Bruemmer F."/>
            <person name="Labrenz M."/>
            <person name="Spormann A.M."/>
            <person name="Op den Camp H."/>
            <person name="Overmann J."/>
            <person name="Amann R."/>
            <person name="Jetten M.S.M."/>
            <person name="Mascher T."/>
            <person name="Medema M.H."/>
            <person name="Devos D.P."/>
            <person name="Kaster A.-K."/>
            <person name="Ovreas L."/>
            <person name="Rohde M."/>
            <person name="Galperin M.Y."/>
            <person name="Jogler C."/>
        </authorList>
    </citation>
    <scope>NUCLEOTIDE SEQUENCE [LARGE SCALE GENOMIC DNA]</scope>
    <source>
        <strain evidence="1 2">Pla85_3_4</strain>
    </source>
</reference>
<dbReference type="Pfam" id="PF13279">
    <property type="entry name" value="4HBT_2"/>
    <property type="match status" value="1"/>
</dbReference>
<dbReference type="GO" id="GO:0047617">
    <property type="term" value="F:fatty acyl-CoA hydrolase activity"/>
    <property type="evidence" value="ECO:0007669"/>
    <property type="project" value="TreeGrafter"/>
</dbReference>
<protein>
    <submittedName>
        <fullName evidence="1">Thioesterase superfamily protein</fullName>
    </submittedName>
</protein>
<dbReference type="PANTHER" id="PTHR31793">
    <property type="entry name" value="4-HYDROXYBENZOYL-COA THIOESTERASE FAMILY MEMBER"/>
    <property type="match status" value="1"/>
</dbReference>
<dbReference type="AlphaFoldDB" id="A0A518DM22"/>